<reference evidence="2 3" key="1">
    <citation type="journal article" date="2015" name="Nature">
        <title>rRNA introns, odd ribosomes, and small enigmatic genomes across a large radiation of phyla.</title>
        <authorList>
            <person name="Brown C.T."/>
            <person name="Hug L.A."/>
            <person name="Thomas B.C."/>
            <person name="Sharon I."/>
            <person name="Castelle C.J."/>
            <person name="Singh A."/>
            <person name="Wilkins M.J."/>
            <person name="Williams K.H."/>
            <person name="Banfield J.F."/>
        </authorList>
    </citation>
    <scope>NUCLEOTIDE SEQUENCE [LARGE SCALE GENOMIC DNA]</scope>
</reference>
<evidence type="ECO:0008006" key="4">
    <source>
        <dbReference type="Google" id="ProtNLM"/>
    </source>
</evidence>
<accession>A0A0G1IEF2</accession>
<name>A0A0G1IEF2_9BACT</name>
<dbReference type="InterPro" id="IPR011990">
    <property type="entry name" value="TPR-like_helical_dom_sf"/>
</dbReference>
<gene>
    <name evidence="2" type="ORF">UW49_C0007G0073</name>
</gene>
<feature type="signal peptide" evidence="1">
    <location>
        <begin position="1"/>
        <end position="23"/>
    </location>
</feature>
<evidence type="ECO:0000313" key="2">
    <source>
        <dbReference type="EMBL" id="KKT57193.1"/>
    </source>
</evidence>
<dbReference type="Gene3D" id="1.25.40.10">
    <property type="entry name" value="Tetratricopeptide repeat domain"/>
    <property type="match status" value="1"/>
</dbReference>
<feature type="chain" id="PRO_5002537723" description="DUF5667 domain-containing protein" evidence="1">
    <location>
        <begin position="24"/>
        <end position="234"/>
    </location>
</feature>
<dbReference type="AlphaFoldDB" id="A0A0G1IEF2"/>
<protein>
    <recommendedName>
        <fullName evidence="4">DUF5667 domain-containing protein</fullName>
    </recommendedName>
</protein>
<organism evidence="2 3">
    <name type="scientific">Candidatus Giovannonibacteria bacterium GW2011_GWB1_44_23</name>
    <dbReference type="NCBI Taxonomy" id="1618652"/>
    <lineage>
        <taxon>Bacteria</taxon>
        <taxon>Candidatus Giovannoniibacteriota</taxon>
    </lineage>
</organism>
<keyword evidence="1" id="KW-0732">Signal</keyword>
<evidence type="ECO:0000256" key="1">
    <source>
        <dbReference type="SAM" id="SignalP"/>
    </source>
</evidence>
<dbReference type="Proteomes" id="UP000033977">
    <property type="component" value="Unassembled WGS sequence"/>
</dbReference>
<proteinExistence type="predicted"/>
<evidence type="ECO:0000313" key="3">
    <source>
        <dbReference type="Proteomes" id="UP000033977"/>
    </source>
</evidence>
<sequence>MKNLCCLMAVLYMFVLAAIPARAQEAGSSYGTMVGPQDFFEFEELASRPMPQITDEETSIPDYRAMYIARAKRFEAFLDKYPGSPLKPEVLLRVALLYLGVERQEIRALRQELFFCQGMALKQHDQRRFDLCKQRFALDIIGAGGPTDPVYEHLARQILDELVERYPHARRYIMSEPSVGGFRFDEEEIGAFALYLLAGGALPEERRGIYELIITEYKIRKEIRREIQNRIGSP</sequence>
<dbReference type="EMBL" id="LCIN01000007">
    <property type="protein sequence ID" value="KKT57193.1"/>
    <property type="molecule type" value="Genomic_DNA"/>
</dbReference>
<comment type="caution">
    <text evidence="2">The sequence shown here is derived from an EMBL/GenBank/DDBJ whole genome shotgun (WGS) entry which is preliminary data.</text>
</comment>